<evidence type="ECO:0000313" key="1">
    <source>
        <dbReference type="EMBL" id="OLT62967.1"/>
    </source>
</evidence>
<organism evidence="1 2">
    <name type="scientific">Moorena bouillonii PNG</name>
    <dbReference type="NCBI Taxonomy" id="568701"/>
    <lineage>
        <taxon>Bacteria</taxon>
        <taxon>Bacillati</taxon>
        <taxon>Cyanobacteriota</taxon>
        <taxon>Cyanophyceae</taxon>
        <taxon>Coleofasciculales</taxon>
        <taxon>Coleofasciculaceae</taxon>
        <taxon>Moorena</taxon>
    </lineage>
</organism>
<reference evidence="1 2" key="1">
    <citation type="submission" date="2016-10" db="EMBL/GenBank/DDBJ databases">
        <title>Comparative genomics uncovers the prolific and rare metabolic potential of the cyanobacterial genus Moorea.</title>
        <authorList>
            <person name="Leao T."/>
            <person name="Castelao G."/>
            <person name="Korobeynikov A."/>
            <person name="Monroe E.A."/>
            <person name="Podell S."/>
            <person name="Glukhov E."/>
            <person name="Allen E."/>
            <person name="Gerwick W.H."/>
            <person name="Gerwick L."/>
        </authorList>
    </citation>
    <scope>NUCLEOTIDE SEQUENCE [LARGE SCALE GENOMIC DNA]</scope>
    <source>
        <strain evidence="1 2">PNG5-198</strain>
    </source>
</reference>
<accession>A0A1U7NAI6</accession>
<dbReference type="Proteomes" id="UP000186657">
    <property type="component" value="Unassembled WGS sequence"/>
</dbReference>
<proteinExistence type="predicted"/>
<dbReference type="RefSeq" id="WP_075905524.1">
    <property type="nucleotide sequence ID" value="NZ_MKZS01000001.1"/>
</dbReference>
<dbReference type="EMBL" id="MKZS01000001">
    <property type="protein sequence ID" value="OLT62967.1"/>
    <property type="molecule type" value="Genomic_DNA"/>
</dbReference>
<name>A0A1U7NAI6_9CYAN</name>
<gene>
    <name evidence="1" type="ORF">BJP37_31960</name>
</gene>
<evidence type="ECO:0000313" key="2">
    <source>
        <dbReference type="Proteomes" id="UP000186657"/>
    </source>
</evidence>
<comment type="caution">
    <text evidence="1">The sequence shown here is derived from an EMBL/GenBank/DDBJ whole genome shotgun (WGS) entry which is preliminary data.</text>
</comment>
<keyword evidence="2" id="KW-1185">Reference proteome</keyword>
<sequence length="149" mass="17127">MTTLQARKLSLKDVHHLLGIKPLYNGLFAPLLTLEPLTETEQEELVNIQDEFRNYWLEGKVSEGQVRLVSVAPLLRLAGFHRPPIKLNVEEEIARIYIEDEDTYITGRFDIVAVNRQGQQAIPLWILVVESKNSDVDVSTRHLHNTLKF</sequence>
<dbReference type="AlphaFoldDB" id="A0A1U7NAI6"/>
<evidence type="ECO:0008006" key="3">
    <source>
        <dbReference type="Google" id="ProtNLM"/>
    </source>
</evidence>
<protein>
    <recommendedName>
        <fullName evidence="3">Type I restriction enzyme R protein N-terminal domain-containing protein</fullName>
    </recommendedName>
</protein>